<reference evidence="2" key="1">
    <citation type="journal article" date="2019" name="Int. J. Syst. Evol. Microbiol.">
        <title>The Global Catalogue of Microorganisms (GCM) 10K type strain sequencing project: providing services to taxonomists for standard genome sequencing and annotation.</title>
        <authorList>
            <consortium name="The Broad Institute Genomics Platform"/>
            <consortium name="The Broad Institute Genome Sequencing Center for Infectious Disease"/>
            <person name="Wu L."/>
            <person name="Ma J."/>
        </authorList>
    </citation>
    <scope>NUCLEOTIDE SEQUENCE [LARGE SCALE GENOMIC DNA]</scope>
    <source>
        <strain evidence="2">CGMCC 1.15394</strain>
    </source>
</reference>
<dbReference type="Proteomes" id="UP000638462">
    <property type="component" value="Unassembled WGS sequence"/>
</dbReference>
<comment type="caution">
    <text evidence="1">The sequence shown here is derived from an EMBL/GenBank/DDBJ whole genome shotgun (WGS) entry which is preliminary data.</text>
</comment>
<dbReference type="EMBL" id="BMIT01000025">
    <property type="protein sequence ID" value="GGF11647.1"/>
    <property type="molecule type" value="Genomic_DNA"/>
</dbReference>
<keyword evidence="2" id="KW-1185">Reference proteome</keyword>
<accession>A0ABQ1U915</accession>
<sequence length="84" mass="9216">MAIMTANVNFQKIDQSFRSTPAFAGACDELERLAVVFFDVAFGLLDDFFAGVFLSAIEFAIGQLILQDYTVNSVMLTPVKLTVT</sequence>
<name>A0ABQ1U915_9GAMM</name>
<proteinExistence type="predicted"/>
<gene>
    <name evidence="1" type="ORF">GCM10008027_40590</name>
</gene>
<evidence type="ECO:0000313" key="2">
    <source>
        <dbReference type="Proteomes" id="UP000638462"/>
    </source>
</evidence>
<protein>
    <submittedName>
        <fullName evidence="1">Uncharacterized protein</fullName>
    </submittedName>
</protein>
<evidence type="ECO:0000313" key="1">
    <source>
        <dbReference type="EMBL" id="GGF11647.1"/>
    </source>
</evidence>
<organism evidence="1 2">
    <name type="scientific">Pseudoalteromonas gelatinilytica</name>
    <dbReference type="NCBI Taxonomy" id="1703256"/>
    <lineage>
        <taxon>Bacteria</taxon>
        <taxon>Pseudomonadati</taxon>
        <taxon>Pseudomonadota</taxon>
        <taxon>Gammaproteobacteria</taxon>
        <taxon>Alteromonadales</taxon>
        <taxon>Pseudoalteromonadaceae</taxon>
        <taxon>Pseudoalteromonas</taxon>
    </lineage>
</organism>